<evidence type="ECO:0000256" key="7">
    <source>
        <dbReference type="ARBA" id="ARBA00022475"/>
    </source>
</evidence>
<evidence type="ECO:0000256" key="14">
    <source>
        <dbReference type="ARBA" id="ARBA00025228"/>
    </source>
</evidence>
<dbReference type="InterPro" id="IPR003805">
    <property type="entry name" value="CobS"/>
</dbReference>
<comment type="catalytic activity">
    <reaction evidence="18 19">
        <text>alpha-ribazole 5'-phosphate + adenosylcob(III)inamide-GDP = adenosylcob(III)alamin 5'-phosphate + GMP + H(+)</text>
        <dbReference type="Rhea" id="RHEA:23560"/>
        <dbReference type="ChEBI" id="CHEBI:15378"/>
        <dbReference type="ChEBI" id="CHEBI:57918"/>
        <dbReference type="ChEBI" id="CHEBI:58115"/>
        <dbReference type="ChEBI" id="CHEBI:60487"/>
        <dbReference type="ChEBI" id="CHEBI:60493"/>
        <dbReference type="EC" id="2.7.8.26"/>
    </reaction>
</comment>
<evidence type="ECO:0000256" key="12">
    <source>
        <dbReference type="ARBA" id="ARBA00022989"/>
    </source>
</evidence>
<evidence type="ECO:0000256" key="10">
    <source>
        <dbReference type="ARBA" id="ARBA00022692"/>
    </source>
</evidence>
<dbReference type="AlphaFoldDB" id="A0A915XKG0"/>
<dbReference type="GO" id="GO:0051073">
    <property type="term" value="F:adenosylcobinamide-GDP ribazoletransferase activity"/>
    <property type="evidence" value="ECO:0007669"/>
    <property type="project" value="UniProtKB-UniRule"/>
</dbReference>
<proteinExistence type="inferred from homology"/>
<dbReference type="GO" id="GO:0008818">
    <property type="term" value="F:cobalamin 5'-phosphate synthase activity"/>
    <property type="evidence" value="ECO:0007669"/>
    <property type="project" value="UniProtKB-UniRule"/>
</dbReference>
<evidence type="ECO:0000256" key="4">
    <source>
        <dbReference type="ARBA" id="ARBA00010561"/>
    </source>
</evidence>
<evidence type="ECO:0000313" key="21">
    <source>
        <dbReference type="Proteomes" id="UP001063350"/>
    </source>
</evidence>
<dbReference type="EMBL" id="AP024233">
    <property type="protein sequence ID" value="BCO09163.1"/>
    <property type="molecule type" value="Genomic_DNA"/>
</dbReference>
<comment type="cofactor">
    <cofactor evidence="1 19">
        <name>Mg(2+)</name>
        <dbReference type="ChEBI" id="CHEBI:18420"/>
    </cofactor>
</comment>
<protein>
    <recommendedName>
        <fullName evidence="6 19">Adenosylcobinamide-GDP ribazoletransferase</fullName>
        <ecNumber evidence="5 19">2.7.8.26</ecNumber>
    </recommendedName>
    <alternativeName>
        <fullName evidence="16 19">Cobalamin synthase</fullName>
    </alternativeName>
    <alternativeName>
        <fullName evidence="15 19">Cobalamin-5'-phosphate synthase</fullName>
    </alternativeName>
</protein>
<dbReference type="Proteomes" id="UP001063350">
    <property type="component" value="Chromosome"/>
</dbReference>
<dbReference type="PANTHER" id="PTHR34148:SF1">
    <property type="entry name" value="ADENOSYLCOBINAMIDE-GDP RIBAZOLETRANSFERASE"/>
    <property type="match status" value="1"/>
</dbReference>
<sequence length="258" mass="26450">MISRSPLSPGHLAAAFRFLTILPLPGRLGTTEEELAGSVGSFPLIGLLLGLICAAGAWVLWLVLPSLPAAVCLTLLLLALSGGLHLDGLADTADGFFSARPDRTQILAIMRDSRIGAMGVIALIILLLLKTSALATLDRSTVVVTALLLPLAGRSAIVLMMGLLPYARPEGGLGGLFYTRRSRLAALGSLAFAGLVTVWLAGTCGLGVLVFTMGTICLFARFCRKKIGGATGDTLGAACELAETFMALGFAAVAGGAG</sequence>
<evidence type="ECO:0000256" key="5">
    <source>
        <dbReference type="ARBA" id="ARBA00013200"/>
    </source>
</evidence>
<evidence type="ECO:0000256" key="19">
    <source>
        <dbReference type="HAMAP-Rule" id="MF_00719"/>
    </source>
</evidence>
<comment type="catalytic activity">
    <reaction evidence="17 19">
        <text>alpha-ribazole + adenosylcob(III)inamide-GDP = adenosylcob(III)alamin + GMP + H(+)</text>
        <dbReference type="Rhea" id="RHEA:16049"/>
        <dbReference type="ChEBI" id="CHEBI:10329"/>
        <dbReference type="ChEBI" id="CHEBI:15378"/>
        <dbReference type="ChEBI" id="CHEBI:18408"/>
        <dbReference type="ChEBI" id="CHEBI:58115"/>
        <dbReference type="ChEBI" id="CHEBI:60487"/>
        <dbReference type="EC" id="2.7.8.26"/>
    </reaction>
</comment>
<evidence type="ECO:0000256" key="1">
    <source>
        <dbReference type="ARBA" id="ARBA00001946"/>
    </source>
</evidence>
<feature type="transmembrane region" description="Helical" evidence="19">
    <location>
        <begin position="67"/>
        <end position="86"/>
    </location>
</feature>
<keyword evidence="11 19" id="KW-0460">Magnesium</keyword>
<evidence type="ECO:0000256" key="11">
    <source>
        <dbReference type="ARBA" id="ARBA00022842"/>
    </source>
</evidence>
<keyword evidence="8 19" id="KW-0169">Cobalamin biosynthesis</keyword>
<evidence type="ECO:0000256" key="17">
    <source>
        <dbReference type="ARBA" id="ARBA00048623"/>
    </source>
</evidence>
<name>A0A915XKG0_9BACT</name>
<comment type="function">
    <text evidence="14 19">Joins adenosylcobinamide-GDP and alpha-ribazole to generate adenosylcobalamin (Ado-cobalamin). Also synthesizes adenosylcobalamin 5'-phosphate from adenosylcobinamide-GDP and alpha-ribazole 5'-phosphate.</text>
</comment>
<dbReference type="PANTHER" id="PTHR34148">
    <property type="entry name" value="ADENOSYLCOBINAMIDE-GDP RIBAZOLETRANSFERASE"/>
    <property type="match status" value="1"/>
</dbReference>
<feature type="transmembrane region" description="Helical" evidence="19">
    <location>
        <begin position="187"/>
        <end position="220"/>
    </location>
</feature>
<comment type="similarity">
    <text evidence="4 19">Belongs to the CobS family.</text>
</comment>
<organism evidence="20 21">
    <name type="scientific">Desulfolithobacter dissulfuricans</name>
    <dbReference type="NCBI Taxonomy" id="2795293"/>
    <lineage>
        <taxon>Bacteria</taxon>
        <taxon>Pseudomonadati</taxon>
        <taxon>Thermodesulfobacteriota</taxon>
        <taxon>Desulfobulbia</taxon>
        <taxon>Desulfobulbales</taxon>
        <taxon>Desulfobulbaceae</taxon>
        <taxon>Desulfolithobacter</taxon>
    </lineage>
</organism>
<reference evidence="20" key="1">
    <citation type="submission" date="2020-12" db="EMBL/GenBank/DDBJ databases">
        <title>Desulfobium dissulfuricans gen. nov., sp. nov., a novel mesophilic, sulfate-reducing bacterium isolated from a deep-sea hydrothermal vent.</title>
        <authorList>
            <person name="Hashimoto Y."/>
            <person name="Tame A."/>
            <person name="Sawayama S."/>
            <person name="Miyazaki J."/>
            <person name="Takai K."/>
            <person name="Nakagawa S."/>
        </authorList>
    </citation>
    <scope>NUCLEOTIDE SEQUENCE</scope>
    <source>
        <strain evidence="20">GF1</strain>
    </source>
</reference>
<comment type="subcellular location">
    <subcellularLocation>
        <location evidence="2 19">Cell membrane</location>
        <topology evidence="2 19">Multi-pass membrane protein</topology>
    </subcellularLocation>
</comment>
<dbReference type="NCBIfam" id="TIGR00317">
    <property type="entry name" value="cobS"/>
    <property type="match status" value="1"/>
</dbReference>
<evidence type="ECO:0000256" key="15">
    <source>
        <dbReference type="ARBA" id="ARBA00032605"/>
    </source>
</evidence>
<evidence type="ECO:0000256" key="18">
    <source>
        <dbReference type="ARBA" id="ARBA00049504"/>
    </source>
</evidence>
<dbReference type="Pfam" id="PF02654">
    <property type="entry name" value="CobS"/>
    <property type="match status" value="1"/>
</dbReference>
<keyword evidence="12 19" id="KW-1133">Transmembrane helix</keyword>
<feature type="transmembrane region" description="Helical" evidence="19">
    <location>
        <begin position="39"/>
        <end position="60"/>
    </location>
</feature>
<evidence type="ECO:0000256" key="8">
    <source>
        <dbReference type="ARBA" id="ARBA00022573"/>
    </source>
</evidence>
<evidence type="ECO:0000256" key="2">
    <source>
        <dbReference type="ARBA" id="ARBA00004651"/>
    </source>
</evidence>
<dbReference type="GO" id="GO:0009236">
    <property type="term" value="P:cobalamin biosynthetic process"/>
    <property type="evidence" value="ECO:0007669"/>
    <property type="project" value="UniProtKB-UniRule"/>
</dbReference>
<gene>
    <name evidence="19 20" type="primary">cobS</name>
    <name evidence="20" type="ORF">GF1_15390</name>
</gene>
<evidence type="ECO:0000256" key="16">
    <source>
        <dbReference type="ARBA" id="ARBA00032853"/>
    </source>
</evidence>
<feature type="transmembrane region" description="Helical" evidence="19">
    <location>
        <begin position="106"/>
        <end position="129"/>
    </location>
</feature>
<keyword evidence="9 19" id="KW-0808">Transferase</keyword>
<keyword evidence="21" id="KW-1185">Reference proteome</keyword>
<dbReference type="EC" id="2.7.8.26" evidence="5 19"/>
<evidence type="ECO:0000313" key="20">
    <source>
        <dbReference type="EMBL" id="BCO09163.1"/>
    </source>
</evidence>
<feature type="transmembrane region" description="Helical" evidence="19">
    <location>
        <begin position="141"/>
        <end position="167"/>
    </location>
</feature>
<keyword evidence="10 19" id="KW-0812">Transmembrane</keyword>
<accession>A0A915XKG0</accession>
<keyword evidence="13 19" id="KW-0472">Membrane</keyword>
<evidence type="ECO:0000256" key="13">
    <source>
        <dbReference type="ARBA" id="ARBA00023136"/>
    </source>
</evidence>
<comment type="pathway">
    <text evidence="3 19">Cofactor biosynthesis; adenosylcobalamin biosynthesis; adenosylcobalamin from cob(II)yrinate a,c-diamide: step 7/7.</text>
</comment>
<evidence type="ECO:0000256" key="3">
    <source>
        <dbReference type="ARBA" id="ARBA00004663"/>
    </source>
</evidence>
<keyword evidence="7 19" id="KW-1003">Cell membrane</keyword>
<dbReference type="KEGG" id="ddu:GF1_15390"/>
<dbReference type="GO" id="GO:0005886">
    <property type="term" value="C:plasma membrane"/>
    <property type="evidence" value="ECO:0007669"/>
    <property type="project" value="UniProtKB-SubCell"/>
</dbReference>
<evidence type="ECO:0000256" key="9">
    <source>
        <dbReference type="ARBA" id="ARBA00022679"/>
    </source>
</evidence>
<evidence type="ECO:0000256" key="6">
    <source>
        <dbReference type="ARBA" id="ARBA00015850"/>
    </source>
</evidence>
<dbReference type="HAMAP" id="MF_00719">
    <property type="entry name" value="CobS"/>
    <property type="match status" value="1"/>
</dbReference>